<accession>A0A4U6U878</accession>
<feature type="compositionally biased region" description="Low complexity" evidence="1">
    <location>
        <begin position="90"/>
        <end position="102"/>
    </location>
</feature>
<gene>
    <name evidence="2" type="ORF">SEVIR_6G168250v2</name>
</gene>
<evidence type="ECO:0000256" key="1">
    <source>
        <dbReference type="SAM" id="MobiDB-lite"/>
    </source>
</evidence>
<evidence type="ECO:0000313" key="2">
    <source>
        <dbReference type="EMBL" id="TKW10494.1"/>
    </source>
</evidence>
<dbReference type="Proteomes" id="UP000298652">
    <property type="component" value="Chromosome 6"/>
</dbReference>
<feature type="region of interest" description="Disordered" evidence="1">
    <location>
        <begin position="81"/>
        <end position="154"/>
    </location>
</feature>
<reference evidence="2" key="1">
    <citation type="submission" date="2019-03" db="EMBL/GenBank/DDBJ databases">
        <title>WGS assembly of Setaria viridis.</title>
        <authorList>
            <person name="Huang P."/>
            <person name="Jenkins J."/>
            <person name="Grimwood J."/>
            <person name="Barry K."/>
            <person name="Healey A."/>
            <person name="Mamidi S."/>
            <person name="Sreedasyam A."/>
            <person name="Shu S."/>
            <person name="Feldman M."/>
            <person name="Wu J."/>
            <person name="Yu Y."/>
            <person name="Chen C."/>
            <person name="Johnson J."/>
            <person name="Rokhsar D."/>
            <person name="Baxter I."/>
            <person name="Schmutz J."/>
            <person name="Brutnell T."/>
            <person name="Kellogg E."/>
        </authorList>
    </citation>
    <scope>NUCLEOTIDE SEQUENCE [LARGE SCALE GENOMIC DNA]</scope>
</reference>
<protein>
    <submittedName>
        <fullName evidence="2">Uncharacterized protein</fullName>
    </submittedName>
</protein>
<feature type="compositionally biased region" description="Pro residues" evidence="1">
    <location>
        <begin position="103"/>
        <end position="114"/>
    </location>
</feature>
<proteinExistence type="predicted"/>
<organism evidence="2 3">
    <name type="scientific">Setaria viridis</name>
    <name type="common">Green bristlegrass</name>
    <name type="synonym">Setaria italica subsp. viridis</name>
    <dbReference type="NCBI Taxonomy" id="4556"/>
    <lineage>
        <taxon>Eukaryota</taxon>
        <taxon>Viridiplantae</taxon>
        <taxon>Streptophyta</taxon>
        <taxon>Embryophyta</taxon>
        <taxon>Tracheophyta</taxon>
        <taxon>Spermatophyta</taxon>
        <taxon>Magnoliopsida</taxon>
        <taxon>Liliopsida</taxon>
        <taxon>Poales</taxon>
        <taxon>Poaceae</taxon>
        <taxon>PACMAD clade</taxon>
        <taxon>Panicoideae</taxon>
        <taxon>Panicodae</taxon>
        <taxon>Paniceae</taxon>
        <taxon>Cenchrinae</taxon>
        <taxon>Setaria</taxon>
    </lineage>
</organism>
<evidence type="ECO:0000313" key="3">
    <source>
        <dbReference type="Proteomes" id="UP000298652"/>
    </source>
</evidence>
<name>A0A4U6U878_SETVI</name>
<dbReference type="Gramene" id="TKW10494">
    <property type="protein sequence ID" value="TKW10494"/>
    <property type="gene ID" value="SEVIR_6G168250v2"/>
</dbReference>
<dbReference type="EMBL" id="CM016557">
    <property type="protein sequence ID" value="TKW10494.1"/>
    <property type="molecule type" value="Genomic_DNA"/>
</dbReference>
<dbReference type="AlphaFoldDB" id="A0A4U6U878"/>
<sequence>MCQDSGSKASSVLTFPLILHGLTHNDIQDPSRRKLQQAPALGGAQIRPLLDWILSSHDSNGRALPPSRGLVANGGLELRHGLGGDGRIWPSMGLSSSSSVTPSSPPPPPPPPPESAGSGAPALLEEKRGLLSLLLHPRERRSHQQQRGDAPRRG</sequence>
<keyword evidence="3" id="KW-1185">Reference proteome</keyword>